<dbReference type="Pfam" id="PF00005">
    <property type="entry name" value="ABC_tran"/>
    <property type="match status" value="1"/>
</dbReference>
<keyword evidence="8" id="KW-1185">Reference proteome</keyword>
<comment type="caution">
    <text evidence="7">The sequence shown here is derived from an EMBL/GenBank/DDBJ whole genome shotgun (WGS) entry which is preliminary data.</text>
</comment>
<dbReference type="Gene3D" id="3.40.50.300">
    <property type="entry name" value="P-loop containing nucleotide triphosphate hydrolases"/>
    <property type="match status" value="1"/>
</dbReference>
<keyword evidence="2 5" id="KW-0812">Transmembrane</keyword>
<feature type="domain" description="ABC transmembrane type-1" evidence="6">
    <location>
        <begin position="7"/>
        <end position="116"/>
    </location>
</feature>
<gene>
    <name evidence="7" type="ORF">CKO40_22735</name>
</gene>
<feature type="transmembrane region" description="Helical" evidence="5">
    <location>
        <begin position="87"/>
        <end position="110"/>
    </location>
</feature>
<evidence type="ECO:0000256" key="1">
    <source>
        <dbReference type="ARBA" id="ARBA00004651"/>
    </source>
</evidence>
<dbReference type="GO" id="GO:0005524">
    <property type="term" value="F:ATP binding"/>
    <property type="evidence" value="ECO:0007669"/>
    <property type="project" value="InterPro"/>
</dbReference>
<dbReference type="GO" id="GO:0005886">
    <property type="term" value="C:plasma membrane"/>
    <property type="evidence" value="ECO:0007669"/>
    <property type="project" value="UniProtKB-SubCell"/>
</dbReference>
<accession>A0AAJ0XCB8</accession>
<evidence type="ECO:0000313" key="8">
    <source>
        <dbReference type="Proteomes" id="UP001296776"/>
    </source>
</evidence>
<reference evidence="7" key="1">
    <citation type="submission" date="2017-08" db="EMBL/GenBank/DDBJ databases">
        <authorList>
            <person name="Imhoff J.F."/>
            <person name="Rahn T."/>
            <person name="Kuenzel S."/>
            <person name="Neulinger S.C."/>
        </authorList>
    </citation>
    <scope>NUCLEOTIDE SEQUENCE</scope>
    <source>
        <strain evidence="7">DSM 11080</strain>
    </source>
</reference>
<proteinExistence type="predicted"/>
<dbReference type="PANTHER" id="PTHR24221:SF654">
    <property type="entry name" value="ATP-BINDING CASSETTE SUB-FAMILY B MEMBER 6"/>
    <property type="match status" value="1"/>
</dbReference>
<evidence type="ECO:0000256" key="2">
    <source>
        <dbReference type="ARBA" id="ARBA00022692"/>
    </source>
</evidence>
<dbReference type="SUPFAM" id="SSF52540">
    <property type="entry name" value="P-loop containing nucleoside triphosphate hydrolases"/>
    <property type="match status" value="1"/>
</dbReference>
<organism evidence="7 8">
    <name type="scientific">Halochromatium glycolicum</name>
    <dbReference type="NCBI Taxonomy" id="85075"/>
    <lineage>
        <taxon>Bacteria</taxon>
        <taxon>Pseudomonadati</taxon>
        <taxon>Pseudomonadota</taxon>
        <taxon>Gammaproteobacteria</taxon>
        <taxon>Chromatiales</taxon>
        <taxon>Chromatiaceae</taxon>
        <taxon>Halochromatium</taxon>
    </lineage>
</organism>
<evidence type="ECO:0000259" key="6">
    <source>
        <dbReference type="PROSITE" id="PS50929"/>
    </source>
</evidence>
<dbReference type="InterPro" id="IPR036640">
    <property type="entry name" value="ABC1_TM_sf"/>
</dbReference>
<feature type="transmembrane region" description="Helical" evidence="5">
    <location>
        <begin position="54"/>
        <end position="81"/>
    </location>
</feature>
<dbReference type="AlphaFoldDB" id="A0AAJ0XCB8"/>
<dbReference type="Gene3D" id="1.20.1560.10">
    <property type="entry name" value="ABC transporter type 1, transmembrane domain"/>
    <property type="match status" value="1"/>
</dbReference>
<comment type="subcellular location">
    <subcellularLocation>
        <location evidence="1">Cell membrane</location>
        <topology evidence="1">Multi-pass membrane protein</topology>
    </subcellularLocation>
</comment>
<dbReference type="InterPro" id="IPR011527">
    <property type="entry name" value="ABC1_TM_dom"/>
</dbReference>
<dbReference type="PANTHER" id="PTHR24221">
    <property type="entry name" value="ATP-BINDING CASSETTE SUB-FAMILY B"/>
    <property type="match status" value="1"/>
</dbReference>
<protein>
    <recommendedName>
        <fullName evidence="6">ABC transmembrane type-1 domain-containing protein</fullName>
    </recommendedName>
</protein>
<dbReference type="InterPro" id="IPR003439">
    <property type="entry name" value="ABC_transporter-like_ATP-bd"/>
</dbReference>
<sequence length="234" mass="25171">MSWCSGAIAIIIEFVQAMPVVRTFDSGQASFGRYQRALDDYLAMVTRWYREAGFAARFSMAALSPLPTLAVLLWLGAWLIWRDSLAFDHWLAVLLIGTGMAESMMPMIMLNHMVDKVKLSKVNLSVARIQQVMAIPAPSLPAPGQGQVPADASVRFDGVGFRYAEADAYALRDVSFSVPPGSVTALVGPSGAGKSTVARLIPRFWDVTAGRILVGGVDVRALQLLVETGTSAPA</sequence>
<dbReference type="SUPFAM" id="SSF90123">
    <property type="entry name" value="ABC transporter transmembrane region"/>
    <property type="match status" value="1"/>
</dbReference>
<reference evidence="7" key="2">
    <citation type="journal article" date="2020" name="Microorganisms">
        <title>Osmotic Adaptation and Compatible Solute Biosynthesis of Phototrophic Bacteria as Revealed from Genome Analyses.</title>
        <authorList>
            <person name="Imhoff J.F."/>
            <person name="Rahn T."/>
            <person name="Kunzel S."/>
            <person name="Keller A."/>
            <person name="Neulinger S.C."/>
        </authorList>
    </citation>
    <scope>NUCLEOTIDE SEQUENCE</scope>
    <source>
        <strain evidence="7">DSM 11080</strain>
    </source>
</reference>
<dbReference type="GO" id="GO:0016887">
    <property type="term" value="F:ATP hydrolysis activity"/>
    <property type="evidence" value="ECO:0007669"/>
    <property type="project" value="InterPro"/>
</dbReference>
<dbReference type="EMBL" id="NRSJ01000075">
    <property type="protein sequence ID" value="MBK1707268.1"/>
    <property type="molecule type" value="Genomic_DNA"/>
</dbReference>
<keyword evidence="4 5" id="KW-0472">Membrane</keyword>
<dbReference type="InterPro" id="IPR039421">
    <property type="entry name" value="Type_1_exporter"/>
</dbReference>
<dbReference type="InterPro" id="IPR027417">
    <property type="entry name" value="P-loop_NTPase"/>
</dbReference>
<dbReference type="Proteomes" id="UP001296776">
    <property type="component" value="Unassembled WGS sequence"/>
</dbReference>
<evidence type="ECO:0000256" key="3">
    <source>
        <dbReference type="ARBA" id="ARBA00022989"/>
    </source>
</evidence>
<evidence type="ECO:0000256" key="5">
    <source>
        <dbReference type="SAM" id="Phobius"/>
    </source>
</evidence>
<keyword evidence="3 5" id="KW-1133">Transmembrane helix</keyword>
<dbReference type="GO" id="GO:0140359">
    <property type="term" value="F:ABC-type transporter activity"/>
    <property type="evidence" value="ECO:0007669"/>
    <property type="project" value="InterPro"/>
</dbReference>
<evidence type="ECO:0000313" key="7">
    <source>
        <dbReference type="EMBL" id="MBK1707268.1"/>
    </source>
</evidence>
<name>A0AAJ0XCB8_9GAMM</name>
<evidence type="ECO:0000256" key="4">
    <source>
        <dbReference type="ARBA" id="ARBA00023136"/>
    </source>
</evidence>
<dbReference type="PROSITE" id="PS50929">
    <property type="entry name" value="ABC_TM1F"/>
    <property type="match status" value="1"/>
</dbReference>